<dbReference type="EMBL" id="MK813941">
    <property type="protein sequence ID" value="QEG08719.1"/>
    <property type="molecule type" value="Genomic_DNA"/>
</dbReference>
<dbReference type="KEGG" id="vg:55617175"/>
<dbReference type="RefSeq" id="YP_009846803.1">
    <property type="nucleotide sequence ID" value="NC_048772.1"/>
</dbReference>
<dbReference type="Proteomes" id="UP000325103">
    <property type="component" value="Segment"/>
</dbReference>
<protein>
    <submittedName>
        <fullName evidence="1">Uncharacterized protein</fullName>
    </submittedName>
</protein>
<proteinExistence type="predicted"/>
<gene>
    <name evidence="1" type="primary">4L372XY_004</name>
</gene>
<evidence type="ECO:0000313" key="1">
    <source>
        <dbReference type="EMBL" id="QEG08719.1"/>
    </source>
</evidence>
<keyword evidence="2" id="KW-1185">Reference proteome</keyword>
<dbReference type="GeneID" id="55617175"/>
<sequence length="82" mass="9280">MATQVITVWDLQRWDGGSGNRHYAYLTSEEEANKMKGIGDYISKVDIVIHDTQQDVLDFKNGEVKRKALAKLTKEEIKALGL</sequence>
<name>A0A5B9N5F9_9CAUD</name>
<accession>A0A5B9N5F9</accession>
<organism evidence="1 2">
    <name type="scientific">Aeromonas phage 4L372XY</name>
    <dbReference type="NCBI Taxonomy" id="2588520"/>
    <lineage>
        <taxon>Viruses</taxon>
        <taxon>Duplodnaviria</taxon>
        <taxon>Heunggongvirae</taxon>
        <taxon>Uroviricota</taxon>
        <taxon>Caudoviricetes</taxon>
        <taxon>Plateaulakevirus</taxon>
        <taxon>Plateaulakevirus pv4L372XY</taxon>
    </lineage>
</organism>
<evidence type="ECO:0000313" key="2">
    <source>
        <dbReference type="Proteomes" id="UP000325103"/>
    </source>
</evidence>
<reference evidence="1 2" key="1">
    <citation type="submission" date="2019-04" db="EMBL/GenBank/DDBJ databases">
        <title>Nine Novel Phages from a Plateau Lake in Southwest China Provide Insights into Aeromonas Phage Diversity.</title>
        <authorList>
            <person name="Xiao W."/>
            <person name="Bai M."/>
            <person name="Wang Y."/>
            <person name="Cui X."/>
        </authorList>
    </citation>
    <scope>NUCLEOTIDE SEQUENCE [LARGE SCALE GENOMIC DNA]</scope>
</reference>